<reference evidence="5" key="1">
    <citation type="submission" date="2015-11" db="EMBL/GenBank/DDBJ databases">
        <title>De novo transcriptome assembly of four potential Pierce s Disease insect vectors from Arizona vineyards.</title>
        <authorList>
            <person name="Tassone E.E."/>
        </authorList>
    </citation>
    <scope>NUCLEOTIDE SEQUENCE</scope>
</reference>
<organism evidence="5">
    <name type="scientific">Cuerna arida</name>
    <dbReference type="NCBI Taxonomy" id="1464854"/>
    <lineage>
        <taxon>Eukaryota</taxon>
        <taxon>Metazoa</taxon>
        <taxon>Ecdysozoa</taxon>
        <taxon>Arthropoda</taxon>
        <taxon>Hexapoda</taxon>
        <taxon>Insecta</taxon>
        <taxon>Pterygota</taxon>
        <taxon>Neoptera</taxon>
        <taxon>Paraneoptera</taxon>
        <taxon>Hemiptera</taxon>
        <taxon>Auchenorrhyncha</taxon>
        <taxon>Membracoidea</taxon>
        <taxon>Cicadellidae</taxon>
        <taxon>Cicadellinae</taxon>
        <taxon>Proconiini</taxon>
        <taxon>Cuerna</taxon>
    </lineage>
</organism>
<feature type="domain" description="CCHC-type" evidence="4">
    <location>
        <begin position="125"/>
        <end position="138"/>
    </location>
</feature>
<dbReference type="AlphaFoldDB" id="A0A1B6EZM7"/>
<evidence type="ECO:0000256" key="2">
    <source>
        <dbReference type="SAM" id="MobiDB-lite"/>
    </source>
</evidence>
<dbReference type="GO" id="GO:0043489">
    <property type="term" value="P:RNA stabilization"/>
    <property type="evidence" value="ECO:0007669"/>
    <property type="project" value="TreeGrafter"/>
</dbReference>
<feature type="compositionally biased region" description="Basic residues" evidence="2">
    <location>
        <begin position="176"/>
        <end position="195"/>
    </location>
</feature>
<gene>
    <name evidence="5" type="ORF">g.4940</name>
</gene>
<proteinExistence type="predicted"/>
<dbReference type="Pfam" id="PF00098">
    <property type="entry name" value="zf-CCHC"/>
    <property type="match status" value="1"/>
</dbReference>
<keyword evidence="1" id="KW-0863">Zinc-finger</keyword>
<protein>
    <recommendedName>
        <fullName evidence="6">S1 motif domain-containing protein</fullName>
    </recommendedName>
</protein>
<name>A0A1B6EZM7_9HEMI</name>
<dbReference type="PANTHER" id="PTHR15838">
    <property type="entry name" value="NUCLEOLAR PROTEIN OF 40 KDA"/>
    <property type="match status" value="1"/>
</dbReference>
<dbReference type="SMART" id="SM00316">
    <property type="entry name" value="S1"/>
    <property type="match status" value="1"/>
</dbReference>
<dbReference type="GO" id="GO:0003723">
    <property type="term" value="F:RNA binding"/>
    <property type="evidence" value="ECO:0007669"/>
    <property type="project" value="TreeGrafter"/>
</dbReference>
<accession>A0A1B6EZM7</accession>
<dbReference type="SUPFAM" id="SSF50249">
    <property type="entry name" value="Nucleic acid-binding proteins"/>
    <property type="match status" value="1"/>
</dbReference>
<dbReference type="InterPro" id="IPR003029">
    <property type="entry name" value="S1_domain"/>
</dbReference>
<evidence type="ECO:0000259" key="4">
    <source>
        <dbReference type="PROSITE" id="PS50158"/>
    </source>
</evidence>
<dbReference type="InterPro" id="IPR001878">
    <property type="entry name" value="Znf_CCHC"/>
</dbReference>
<evidence type="ECO:0000259" key="3">
    <source>
        <dbReference type="PROSITE" id="PS50126"/>
    </source>
</evidence>
<dbReference type="Pfam" id="PF00575">
    <property type="entry name" value="S1"/>
    <property type="match status" value="1"/>
</dbReference>
<keyword evidence="1" id="KW-0862">Zinc</keyword>
<dbReference type="GO" id="GO:0008270">
    <property type="term" value="F:zinc ion binding"/>
    <property type="evidence" value="ECO:0007669"/>
    <property type="project" value="UniProtKB-KW"/>
</dbReference>
<sequence>MDGEQSNILNTIFLGEVASVQNYGAFVHIPGNRNQGLVHRSQISSTNVDDATEVLQRGERVWCKVINISEDGKIGLSMKVVNQGNGRDLDPNGVQIHQDEQKRKSMPPGGGRKKITLEAVLKTTCSKCGITGHLAKDCFQGGSGKIYELIPEDDINEVPLHSIEDVTSSQKESFKSKKRKKDKKHKKEKKKKRKASSSESDSESDTDGNKRKERRKHKKRDRSRSRSPKKKRK</sequence>
<feature type="compositionally biased region" description="Basic residues" evidence="2">
    <location>
        <begin position="211"/>
        <end position="233"/>
    </location>
</feature>
<feature type="region of interest" description="Disordered" evidence="2">
    <location>
        <begin position="162"/>
        <end position="233"/>
    </location>
</feature>
<dbReference type="PANTHER" id="PTHR15838:SF1">
    <property type="entry name" value="ZINC FINGER CCHC DOMAIN-CONTAINING PROTEIN 17"/>
    <property type="match status" value="1"/>
</dbReference>
<dbReference type="PROSITE" id="PS50126">
    <property type="entry name" value="S1"/>
    <property type="match status" value="1"/>
</dbReference>
<evidence type="ECO:0008006" key="6">
    <source>
        <dbReference type="Google" id="ProtNLM"/>
    </source>
</evidence>
<keyword evidence="1" id="KW-0479">Metal-binding</keyword>
<dbReference type="EMBL" id="GECZ01026401">
    <property type="protein sequence ID" value="JAS43368.1"/>
    <property type="molecule type" value="Transcribed_RNA"/>
</dbReference>
<dbReference type="InterPro" id="IPR012340">
    <property type="entry name" value="NA-bd_OB-fold"/>
</dbReference>
<feature type="domain" description="S1 motif" evidence="3">
    <location>
        <begin position="10"/>
        <end position="79"/>
    </location>
</feature>
<evidence type="ECO:0000313" key="5">
    <source>
        <dbReference type="EMBL" id="JAS43368.1"/>
    </source>
</evidence>
<dbReference type="Gene3D" id="2.40.50.140">
    <property type="entry name" value="Nucleic acid-binding proteins"/>
    <property type="match status" value="1"/>
</dbReference>
<dbReference type="PROSITE" id="PS50158">
    <property type="entry name" value="ZF_CCHC"/>
    <property type="match status" value="1"/>
</dbReference>
<evidence type="ECO:0000256" key="1">
    <source>
        <dbReference type="PROSITE-ProRule" id="PRU00047"/>
    </source>
</evidence>